<dbReference type="KEGG" id="gms:SOIL9_73790"/>
<dbReference type="AlphaFoldDB" id="A0A6P2DJZ3"/>
<accession>A0A6P2DJZ3</accession>
<dbReference type="InterPro" id="IPR012902">
    <property type="entry name" value="N_methyl_site"/>
</dbReference>
<dbReference type="Gene3D" id="3.30.700.10">
    <property type="entry name" value="Glycoprotein, Type 4 Pilin"/>
    <property type="match status" value="1"/>
</dbReference>
<keyword evidence="1" id="KW-0472">Membrane</keyword>
<evidence type="ECO:0000256" key="1">
    <source>
        <dbReference type="SAM" id="Phobius"/>
    </source>
</evidence>
<keyword evidence="1" id="KW-1133">Transmembrane helix</keyword>
<protein>
    <recommendedName>
        <fullName evidence="2">DUF1559 domain-containing protein</fullName>
    </recommendedName>
</protein>
<reference evidence="3 4" key="1">
    <citation type="submission" date="2019-05" db="EMBL/GenBank/DDBJ databases">
        <authorList>
            <consortium name="Science for Life Laboratories"/>
        </authorList>
    </citation>
    <scope>NUCLEOTIDE SEQUENCE [LARGE SCALE GENOMIC DNA]</scope>
    <source>
        <strain evidence="3">Soil9</strain>
    </source>
</reference>
<organism evidence="3 4">
    <name type="scientific">Gemmata massiliana</name>
    <dbReference type="NCBI Taxonomy" id="1210884"/>
    <lineage>
        <taxon>Bacteria</taxon>
        <taxon>Pseudomonadati</taxon>
        <taxon>Planctomycetota</taxon>
        <taxon>Planctomycetia</taxon>
        <taxon>Gemmatales</taxon>
        <taxon>Gemmataceae</taxon>
        <taxon>Gemmata</taxon>
    </lineage>
</organism>
<gene>
    <name evidence="3" type="ORF">SOIL9_73790</name>
</gene>
<dbReference type="NCBIfam" id="TIGR02532">
    <property type="entry name" value="IV_pilin_GFxxxE"/>
    <property type="match status" value="1"/>
</dbReference>
<dbReference type="InterPro" id="IPR045584">
    <property type="entry name" value="Pilin-like"/>
</dbReference>
<proteinExistence type="predicted"/>
<feature type="transmembrane region" description="Helical" evidence="1">
    <location>
        <begin position="21"/>
        <end position="42"/>
    </location>
</feature>
<dbReference type="EMBL" id="LR593886">
    <property type="protein sequence ID" value="VTS02849.1"/>
    <property type="molecule type" value="Genomic_DNA"/>
</dbReference>
<dbReference type="SUPFAM" id="SSF54523">
    <property type="entry name" value="Pili subunits"/>
    <property type="match status" value="1"/>
</dbReference>
<evidence type="ECO:0000259" key="2">
    <source>
        <dbReference type="Pfam" id="PF07596"/>
    </source>
</evidence>
<dbReference type="Pfam" id="PF07596">
    <property type="entry name" value="SBP_bac_10"/>
    <property type="match status" value="1"/>
</dbReference>
<evidence type="ECO:0000313" key="3">
    <source>
        <dbReference type="EMBL" id="VTS02849.1"/>
    </source>
</evidence>
<sequence length="321" mass="35339">MMRRTGLIAHTVSHQARAFTLVELLVVIAIIAVLIGFLLPAVQKVREAANRASCGNNLRQMSTACLNFEANYGFFPSSVKDTGPQRSWAVQFLPWIEQGNLARRYHFDKHWCAPENADAVGTQLRVFSCPSSPSRFRTASGEASVKLTDASGKTTTLKFLFERAACTDYAVVDEVKDDPYFAGLVDVRGYGVLREDQFTRVLDVTDGTSNTIMITECGGRPQWWVRGKLISEDKTFNSAPWASRGNDFGLDGFDMNDFEAPAGACAVNCSNSNEVYSFHPGGAQCAFADGSVRFVNQNVTTRTLARLVTRNGGEVINWADY</sequence>
<keyword evidence="4" id="KW-1185">Reference proteome</keyword>
<dbReference type="InterPro" id="IPR027558">
    <property type="entry name" value="Pre_pil_HX9DG_C"/>
</dbReference>
<dbReference type="Proteomes" id="UP000464178">
    <property type="component" value="Chromosome"/>
</dbReference>
<dbReference type="PANTHER" id="PTHR30093">
    <property type="entry name" value="GENERAL SECRETION PATHWAY PROTEIN G"/>
    <property type="match status" value="1"/>
</dbReference>
<feature type="domain" description="DUF1559" evidence="2">
    <location>
        <begin position="43"/>
        <end position="299"/>
    </location>
</feature>
<dbReference type="Pfam" id="PF07963">
    <property type="entry name" value="N_methyl"/>
    <property type="match status" value="1"/>
</dbReference>
<keyword evidence="1" id="KW-0812">Transmembrane</keyword>
<evidence type="ECO:0000313" key="4">
    <source>
        <dbReference type="Proteomes" id="UP000464178"/>
    </source>
</evidence>
<dbReference type="InterPro" id="IPR011453">
    <property type="entry name" value="DUF1559"/>
</dbReference>
<dbReference type="NCBIfam" id="TIGR04294">
    <property type="entry name" value="pre_pil_HX9DG"/>
    <property type="match status" value="1"/>
</dbReference>
<dbReference type="PANTHER" id="PTHR30093:SF2">
    <property type="entry name" value="TYPE II SECRETION SYSTEM PROTEIN H"/>
    <property type="match status" value="1"/>
</dbReference>
<name>A0A6P2DJZ3_9BACT</name>